<accession>A0ABN3SLF0</accession>
<organism evidence="2 3">
    <name type="scientific">Streptomyces violaceolatus</name>
    <dbReference type="NCBI Taxonomy" id="67378"/>
    <lineage>
        <taxon>Bacteria</taxon>
        <taxon>Bacillati</taxon>
        <taxon>Actinomycetota</taxon>
        <taxon>Actinomycetes</taxon>
        <taxon>Kitasatosporales</taxon>
        <taxon>Streptomycetaceae</taxon>
        <taxon>Streptomyces</taxon>
        <taxon>Streptomyces violaceoruber group</taxon>
    </lineage>
</organism>
<proteinExistence type="predicted"/>
<reference evidence="2 3" key="1">
    <citation type="journal article" date="2019" name="Int. J. Syst. Evol. Microbiol.">
        <title>The Global Catalogue of Microorganisms (GCM) 10K type strain sequencing project: providing services to taxonomists for standard genome sequencing and annotation.</title>
        <authorList>
            <consortium name="The Broad Institute Genomics Platform"/>
            <consortium name="The Broad Institute Genome Sequencing Center for Infectious Disease"/>
            <person name="Wu L."/>
            <person name="Ma J."/>
        </authorList>
    </citation>
    <scope>NUCLEOTIDE SEQUENCE [LARGE SCALE GENOMIC DNA]</scope>
    <source>
        <strain evidence="2 3">JCM 4531</strain>
    </source>
</reference>
<dbReference type="Proteomes" id="UP001499989">
    <property type="component" value="Unassembled WGS sequence"/>
</dbReference>
<dbReference type="Pfam" id="PF14136">
    <property type="entry name" value="DUF4303"/>
    <property type="match status" value="1"/>
</dbReference>
<evidence type="ECO:0000313" key="2">
    <source>
        <dbReference type="EMBL" id="GAA2679761.1"/>
    </source>
</evidence>
<sequence length="202" mass="22186">MQPTESELADAVHRAARAALLDLFREHPDHRFYYCTLVTSGKGYGPALSAWSAEALAAESERQGCAPLDLKWSYADSPFCCYGEAHLEPVRPLFDARGDLFDLPDDAADAEFEQRLRAMETAVARLDAEGVFGTGADRHRVVATVEVPSEDGNDERPLRLNPPEAPADWAVETGADVVGRRRRTRPRCSRVALTSADDSVDL</sequence>
<dbReference type="InterPro" id="IPR025409">
    <property type="entry name" value="DUF4303"/>
</dbReference>
<protein>
    <submittedName>
        <fullName evidence="2">DUF4303 domain-containing protein</fullName>
    </submittedName>
</protein>
<keyword evidence="3" id="KW-1185">Reference proteome</keyword>
<gene>
    <name evidence="2" type="ORF">GCM10010310_26140</name>
</gene>
<dbReference type="RefSeq" id="WP_231909032.1">
    <property type="nucleotide sequence ID" value="NZ_BAAASK010000005.1"/>
</dbReference>
<comment type="caution">
    <text evidence="2">The sequence shown here is derived from an EMBL/GenBank/DDBJ whole genome shotgun (WGS) entry which is preliminary data.</text>
</comment>
<feature type="region of interest" description="Disordered" evidence="1">
    <location>
        <begin position="180"/>
        <end position="202"/>
    </location>
</feature>
<name>A0ABN3SLF0_9ACTN</name>
<evidence type="ECO:0000256" key="1">
    <source>
        <dbReference type="SAM" id="MobiDB-lite"/>
    </source>
</evidence>
<dbReference type="EMBL" id="BAAASK010000005">
    <property type="protein sequence ID" value="GAA2679761.1"/>
    <property type="molecule type" value="Genomic_DNA"/>
</dbReference>
<dbReference type="GeneID" id="91388905"/>
<evidence type="ECO:0000313" key="3">
    <source>
        <dbReference type="Proteomes" id="UP001499989"/>
    </source>
</evidence>